<organism evidence="1 2">
    <name type="scientific">Rhipicephalus microplus</name>
    <name type="common">Cattle tick</name>
    <name type="synonym">Boophilus microplus</name>
    <dbReference type="NCBI Taxonomy" id="6941"/>
    <lineage>
        <taxon>Eukaryota</taxon>
        <taxon>Metazoa</taxon>
        <taxon>Ecdysozoa</taxon>
        <taxon>Arthropoda</taxon>
        <taxon>Chelicerata</taxon>
        <taxon>Arachnida</taxon>
        <taxon>Acari</taxon>
        <taxon>Parasitiformes</taxon>
        <taxon>Ixodida</taxon>
        <taxon>Ixodoidea</taxon>
        <taxon>Ixodidae</taxon>
        <taxon>Rhipicephalinae</taxon>
        <taxon>Rhipicephalus</taxon>
        <taxon>Boophilus</taxon>
    </lineage>
</organism>
<keyword evidence="2" id="KW-1185">Reference proteome</keyword>
<evidence type="ECO:0000313" key="1">
    <source>
        <dbReference type="EMBL" id="KAH8029936.1"/>
    </source>
</evidence>
<evidence type="ECO:0000313" key="2">
    <source>
        <dbReference type="Proteomes" id="UP000821866"/>
    </source>
</evidence>
<name>A0A9J6E776_RHIMP</name>
<dbReference type="AlphaFoldDB" id="A0A9J6E776"/>
<sequence length="168" mass="18459">MQPPQLGFFHGFFCDGAASSSMVTFLRHVEPADIVPPDCPVTRLGDGHGVFCGFSIGLPRAELLIEAIVVQPITGHLRTATSTWETIKDIPSAHSFSGQNSGDAGTMPNHCLFFVQVSYIQHAYSYRSDDRFLLLTFCPSSLVDFCFRMLHCYDDLLLSGDVELNPGV</sequence>
<reference evidence="1" key="1">
    <citation type="journal article" date="2020" name="Cell">
        <title>Large-Scale Comparative Analyses of Tick Genomes Elucidate Their Genetic Diversity and Vector Capacities.</title>
        <authorList>
            <consortium name="Tick Genome and Microbiome Consortium (TIGMIC)"/>
            <person name="Jia N."/>
            <person name="Wang J."/>
            <person name="Shi W."/>
            <person name="Du L."/>
            <person name="Sun Y."/>
            <person name="Zhan W."/>
            <person name="Jiang J.F."/>
            <person name="Wang Q."/>
            <person name="Zhang B."/>
            <person name="Ji P."/>
            <person name="Bell-Sakyi L."/>
            <person name="Cui X.M."/>
            <person name="Yuan T.T."/>
            <person name="Jiang B.G."/>
            <person name="Yang W.F."/>
            <person name="Lam T.T."/>
            <person name="Chang Q.C."/>
            <person name="Ding S.J."/>
            <person name="Wang X.J."/>
            <person name="Zhu J.G."/>
            <person name="Ruan X.D."/>
            <person name="Zhao L."/>
            <person name="Wei J.T."/>
            <person name="Ye R.Z."/>
            <person name="Que T.C."/>
            <person name="Du C.H."/>
            <person name="Zhou Y.H."/>
            <person name="Cheng J.X."/>
            <person name="Dai P.F."/>
            <person name="Guo W.B."/>
            <person name="Han X.H."/>
            <person name="Huang E.J."/>
            <person name="Li L.F."/>
            <person name="Wei W."/>
            <person name="Gao Y.C."/>
            <person name="Liu J.Z."/>
            <person name="Shao H.Z."/>
            <person name="Wang X."/>
            <person name="Wang C.C."/>
            <person name="Yang T.C."/>
            <person name="Huo Q.B."/>
            <person name="Li W."/>
            <person name="Chen H.Y."/>
            <person name="Chen S.E."/>
            <person name="Zhou L.G."/>
            <person name="Ni X.B."/>
            <person name="Tian J.H."/>
            <person name="Sheng Y."/>
            <person name="Liu T."/>
            <person name="Pan Y.S."/>
            <person name="Xia L.Y."/>
            <person name="Li J."/>
            <person name="Zhao F."/>
            <person name="Cao W.C."/>
        </authorList>
    </citation>
    <scope>NUCLEOTIDE SEQUENCE</scope>
    <source>
        <strain evidence="1">Rmic-2018</strain>
    </source>
</reference>
<dbReference type="EMBL" id="JABSTU010000005">
    <property type="protein sequence ID" value="KAH8029936.1"/>
    <property type="molecule type" value="Genomic_DNA"/>
</dbReference>
<accession>A0A9J6E776</accession>
<gene>
    <name evidence="1" type="ORF">HPB51_005954</name>
</gene>
<reference evidence="1" key="2">
    <citation type="submission" date="2021-09" db="EMBL/GenBank/DDBJ databases">
        <authorList>
            <person name="Jia N."/>
            <person name="Wang J."/>
            <person name="Shi W."/>
            <person name="Du L."/>
            <person name="Sun Y."/>
            <person name="Zhan W."/>
            <person name="Jiang J."/>
            <person name="Wang Q."/>
            <person name="Zhang B."/>
            <person name="Ji P."/>
            <person name="Sakyi L.B."/>
            <person name="Cui X."/>
            <person name="Yuan T."/>
            <person name="Jiang B."/>
            <person name="Yang W."/>
            <person name="Lam T.T.-Y."/>
            <person name="Chang Q."/>
            <person name="Ding S."/>
            <person name="Wang X."/>
            <person name="Zhu J."/>
            <person name="Ruan X."/>
            <person name="Zhao L."/>
            <person name="Wei J."/>
            <person name="Que T."/>
            <person name="Du C."/>
            <person name="Cheng J."/>
            <person name="Dai P."/>
            <person name="Han X."/>
            <person name="Huang E."/>
            <person name="Gao Y."/>
            <person name="Liu J."/>
            <person name="Shao H."/>
            <person name="Ye R."/>
            <person name="Li L."/>
            <person name="Wei W."/>
            <person name="Wang X."/>
            <person name="Wang C."/>
            <person name="Huo Q."/>
            <person name="Li W."/>
            <person name="Guo W."/>
            <person name="Chen H."/>
            <person name="Chen S."/>
            <person name="Zhou L."/>
            <person name="Zhou L."/>
            <person name="Ni X."/>
            <person name="Tian J."/>
            <person name="Zhou Y."/>
            <person name="Sheng Y."/>
            <person name="Liu T."/>
            <person name="Pan Y."/>
            <person name="Xia L."/>
            <person name="Li J."/>
            <person name="Zhao F."/>
            <person name="Cao W."/>
        </authorList>
    </citation>
    <scope>NUCLEOTIDE SEQUENCE</scope>
    <source>
        <strain evidence="1">Rmic-2018</strain>
        <tissue evidence="1">Larvae</tissue>
    </source>
</reference>
<protein>
    <submittedName>
        <fullName evidence="1">Uncharacterized protein</fullName>
    </submittedName>
</protein>
<comment type="caution">
    <text evidence="1">The sequence shown here is derived from an EMBL/GenBank/DDBJ whole genome shotgun (WGS) entry which is preliminary data.</text>
</comment>
<proteinExistence type="predicted"/>
<dbReference type="Proteomes" id="UP000821866">
    <property type="component" value="Chromosome 3"/>
</dbReference>